<dbReference type="Proteomes" id="UP000076532">
    <property type="component" value="Unassembled WGS sequence"/>
</dbReference>
<organism evidence="1 2">
    <name type="scientific">Athelia psychrophila</name>
    <dbReference type="NCBI Taxonomy" id="1759441"/>
    <lineage>
        <taxon>Eukaryota</taxon>
        <taxon>Fungi</taxon>
        <taxon>Dikarya</taxon>
        <taxon>Basidiomycota</taxon>
        <taxon>Agaricomycotina</taxon>
        <taxon>Agaricomycetes</taxon>
        <taxon>Agaricomycetidae</taxon>
        <taxon>Atheliales</taxon>
        <taxon>Atheliaceae</taxon>
        <taxon>Athelia</taxon>
    </lineage>
</organism>
<gene>
    <name evidence="1" type="ORF">FIBSPDRAFT_882339</name>
</gene>
<evidence type="ECO:0008006" key="3">
    <source>
        <dbReference type="Google" id="ProtNLM"/>
    </source>
</evidence>
<evidence type="ECO:0000313" key="2">
    <source>
        <dbReference type="Proteomes" id="UP000076532"/>
    </source>
</evidence>
<sequence length="143" mass="16074">MQNLSSDETFVKLSLNLDNYPTWVKRMHSILAVNALAKYVAGTIRVPPLIGGTPADTESYWNFETNCEMIVAYLRCHLDETELHHTAGITDPHKFYIYTRLSSLFLRNLCLSAPVRLFRQGPIRVYLCSSAPVRVVSGGDPSV</sequence>
<reference evidence="1 2" key="1">
    <citation type="journal article" date="2016" name="Mol. Biol. Evol.">
        <title>Comparative Genomics of Early-Diverging Mushroom-Forming Fungi Provides Insights into the Origins of Lignocellulose Decay Capabilities.</title>
        <authorList>
            <person name="Nagy L.G."/>
            <person name="Riley R."/>
            <person name="Tritt A."/>
            <person name="Adam C."/>
            <person name="Daum C."/>
            <person name="Floudas D."/>
            <person name="Sun H."/>
            <person name="Yadav J.S."/>
            <person name="Pangilinan J."/>
            <person name="Larsson K.H."/>
            <person name="Matsuura K."/>
            <person name="Barry K."/>
            <person name="Labutti K."/>
            <person name="Kuo R."/>
            <person name="Ohm R.A."/>
            <person name="Bhattacharya S.S."/>
            <person name="Shirouzu T."/>
            <person name="Yoshinaga Y."/>
            <person name="Martin F.M."/>
            <person name="Grigoriev I.V."/>
            <person name="Hibbett D.S."/>
        </authorList>
    </citation>
    <scope>NUCLEOTIDE SEQUENCE [LARGE SCALE GENOMIC DNA]</scope>
    <source>
        <strain evidence="1 2">CBS 109695</strain>
    </source>
</reference>
<keyword evidence="2" id="KW-1185">Reference proteome</keyword>
<protein>
    <recommendedName>
        <fullName evidence="3">Retrotransposon Copia-like N-terminal domain-containing protein</fullName>
    </recommendedName>
</protein>
<dbReference type="EMBL" id="KV417485">
    <property type="protein sequence ID" value="KZP32465.1"/>
    <property type="molecule type" value="Genomic_DNA"/>
</dbReference>
<accession>A0A166V8S6</accession>
<proteinExistence type="predicted"/>
<dbReference type="OrthoDB" id="2614725at2759"/>
<dbReference type="AlphaFoldDB" id="A0A166V8S6"/>
<evidence type="ECO:0000313" key="1">
    <source>
        <dbReference type="EMBL" id="KZP32465.1"/>
    </source>
</evidence>
<name>A0A166V8S6_9AGAM</name>